<name>A0A433D7F2_9FUNG</name>
<gene>
    <name evidence="1" type="ORF">BC936DRAFT_146528</name>
</gene>
<evidence type="ECO:0000313" key="1">
    <source>
        <dbReference type="EMBL" id="RUP46784.1"/>
    </source>
</evidence>
<dbReference type="EMBL" id="RBNI01005366">
    <property type="protein sequence ID" value="RUP46784.1"/>
    <property type="molecule type" value="Genomic_DNA"/>
</dbReference>
<protein>
    <submittedName>
        <fullName evidence="1">Uncharacterized protein</fullName>
    </submittedName>
</protein>
<reference evidence="1 2" key="1">
    <citation type="journal article" date="2018" name="New Phytol.">
        <title>Phylogenomics of Endogonaceae and evolution of mycorrhizas within Mucoromycota.</title>
        <authorList>
            <person name="Chang Y."/>
            <person name="Desiro A."/>
            <person name="Na H."/>
            <person name="Sandor L."/>
            <person name="Lipzen A."/>
            <person name="Clum A."/>
            <person name="Barry K."/>
            <person name="Grigoriev I.V."/>
            <person name="Martin F.M."/>
            <person name="Stajich J.E."/>
            <person name="Smith M.E."/>
            <person name="Bonito G."/>
            <person name="Spatafora J.W."/>
        </authorList>
    </citation>
    <scope>NUCLEOTIDE SEQUENCE [LARGE SCALE GENOMIC DNA]</scope>
    <source>
        <strain evidence="1 2">GMNB39</strain>
    </source>
</reference>
<comment type="caution">
    <text evidence="1">The sequence shown here is derived from an EMBL/GenBank/DDBJ whole genome shotgun (WGS) entry which is preliminary data.</text>
</comment>
<organism evidence="1 2">
    <name type="scientific">Jimgerdemannia flammicorona</name>
    <dbReference type="NCBI Taxonomy" id="994334"/>
    <lineage>
        <taxon>Eukaryota</taxon>
        <taxon>Fungi</taxon>
        <taxon>Fungi incertae sedis</taxon>
        <taxon>Mucoromycota</taxon>
        <taxon>Mucoromycotina</taxon>
        <taxon>Endogonomycetes</taxon>
        <taxon>Endogonales</taxon>
        <taxon>Endogonaceae</taxon>
        <taxon>Jimgerdemannia</taxon>
    </lineage>
</organism>
<proteinExistence type="predicted"/>
<keyword evidence="2" id="KW-1185">Reference proteome</keyword>
<dbReference type="Proteomes" id="UP000268093">
    <property type="component" value="Unassembled WGS sequence"/>
</dbReference>
<accession>A0A433D7F2</accession>
<dbReference type="AlphaFoldDB" id="A0A433D7F2"/>
<dbReference type="OrthoDB" id="5340906at2759"/>
<evidence type="ECO:0000313" key="2">
    <source>
        <dbReference type="Proteomes" id="UP000268093"/>
    </source>
</evidence>
<sequence>MCFLLYFNCQGIILPRNDNQEEQEEDKDRKKDQSRIGQRLDAIVKTDDDAYYEYGVVEVAKTFRGMKSTKWLTDNLKLAKALHDMLVRLELLVDNRESLVKKLQVVGLVNSGLKCQVLQMNHPNGCVSHRTSSAVRSSYHRRTSTRSFQVAGQHLANEKNDKRLRSCFQQPSHVQDGSRAVHRVDAEWFRVLP</sequence>